<dbReference type="RefSeq" id="WP_071835147.1">
    <property type="nucleotide sequence ID" value="NZ_LSRP01000122.1"/>
</dbReference>
<dbReference type="PANTHER" id="PTHR34219">
    <property type="entry name" value="IRON-REGULATED INNER MEMBRANE PROTEIN-RELATED"/>
    <property type="match status" value="1"/>
</dbReference>
<dbReference type="Proteomes" id="UP000182661">
    <property type="component" value="Unassembled WGS sequence"/>
</dbReference>
<keyword evidence="1" id="KW-1133">Transmembrane helix</keyword>
<evidence type="ECO:0000256" key="1">
    <source>
        <dbReference type="SAM" id="Phobius"/>
    </source>
</evidence>
<dbReference type="PANTHER" id="PTHR34219:SF1">
    <property type="entry name" value="PEPSY DOMAIN-CONTAINING PROTEIN"/>
    <property type="match status" value="1"/>
</dbReference>
<keyword evidence="1" id="KW-0812">Transmembrane</keyword>
<feature type="transmembrane region" description="Helical" evidence="1">
    <location>
        <begin position="379"/>
        <end position="400"/>
    </location>
</feature>
<dbReference type="Pfam" id="PF03413">
    <property type="entry name" value="PepSY"/>
    <property type="match status" value="1"/>
</dbReference>
<evidence type="ECO:0000259" key="2">
    <source>
        <dbReference type="Pfam" id="PF03413"/>
    </source>
</evidence>
<feature type="transmembrane region" description="Helical" evidence="1">
    <location>
        <begin position="30"/>
        <end position="54"/>
    </location>
</feature>
<sequence>MTIETIASPGSVRTAAEPGRISLYRAIWRWHFFAGLLVIPFLLNLAITGSIYLFDEEIDQTFFASRNVVAPAGTPLSPSTIVDMAMAALPGATVTAYRTPAGPDRSARVTLDAAAGSTLVFVNPYSGAVLDQVVAAQEFNQVVEDLHSLDYFGKPVERIIEIVAGFAILLVFTGIFLWWPRQQTGGVVTVRGTAARRVFWRDLHAVTGIFSAGLIVFMAFTGLLWSGYWGANVNSTLTAAGYGYPAALWDDVPPSTRVTKDVLSKTGWLIENAPLPASTIAAKATEPAAAIGLDRAVEIADRAGMLPGYEMAVPSGETGVYTAAIFPDHLAHERTIHIDQYSGKPLVDLSWRQYPAVGRAIEWGINVHLGQEWGLFNQLLMLATCLAIVLACVSAVVMWWKRRPTGRLGVPPMPERRSVYIGLWALAIVFGLAFPLTGLAIVVMIVVDQLAGRLSSQVRPVHSGN</sequence>
<dbReference type="AlphaFoldDB" id="A0A657LRF3"/>
<protein>
    <recommendedName>
        <fullName evidence="2">PepSY domain-containing protein</fullName>
    </recommendedName>
</protein>
<dbReference type="InterPro" id="IPR025711">
    <property type="entry name" value="PepSY"/>
</dbReference>
<feature type="domain" description="PepSY" evidence="2">
    <location>
        <begin position="75"/>
        <end position="132"/>
    </location>
</feature>
<name>A0A657LRF3_9HYPH</name>
<organism evidence="3 4">
    <name type="scientific">Pararhizobium antarcticum</name>
    <dbReference type="NCBI Taxonomy" id="1798805"/>
    <lineage>
        <taxon>Bacteria</taxon>
        <taxon>Pseudomonadati</taxon>
        <taxon>Pseudomonadota</taxon>
        <taxon>Alphaproteobacteria</taxon>
        <taxon>Hyphomicrobiales</taxon>
        <taxon>Rhizobiaceae</taxon>
        <taxon>Rhizobium/Agrobacterium group</taxon>
        <taxon>Pararhizobium</taxon>
    </lineage>
</organism>
<feature type="transmembrane region" description="Helical" evidence="1">
    <location>
        <begin position="159"/>
        <end position="179"/>
    </location>
</feature>
<dbReference type="InterPro" id="IPR005625">
    <property type="entry name" value="PepSY-ass_TM"/>
</dbReference>
<gene>
    <name evidence="3" type="ORF">AX760_23130</name>
</gene>
<feature type="transmembrane region" description="Helical" evidence="1">
    <location>
        <begin position="203"/>
        <end position="225"/>
    </location>
</feature>
<dbReference type="EMBL" id="LSRP01000122">
    <property type="protein sequence ID" value="OJF91707.1"/>
    <property type="molecule type" value="Genomic_DNA"/>
</dbReference>
<reference evidence="3 4" key="1">
    <citation type="submission" date="2016-02" db="EMBL/GenBank/DDBJ databases">
        <title>Genome sequencing of a beta-galactosidase producing bacteria Rhizobium sp. 59.</title>
        <authorList>
            <person name="Wang D."/>
            <person name="Kot W."/>
            <person name="Qin Y."/>
            <person name="Hansen L."/>
            <person name="Naqvi K."/>
            <person name="Rensing C."/>
        </authorList>
    </citation>
    <scope>NUCLEOTIDE SEQUENCE [LARGE SCALE GENOMIC DNA]</scope>
    <source>
        <strain evidence="3 4">59</strain>
    </source>
</reference>
<proteinExistence type="predicted"/>
<accession>A0A657LRF3</accession>
<dbReference type="Pfam" id="PF03929">
    <property type="entry name" value="PepSY_TM"/>
    <property type="match status" value="1"/>
</dbReference>
<evidence type="ECO:0000313" key="3">
    <source>
        <dbReference type="EMBL" id="OJF91707.1"/>
    </source>
</evidence>
<feature type="transmembrane region" description="Helical" evidence="1">
    <location>
        <begin position="420"/>
        <end position="447"/>
    </location>
</feature>
<evidence type="ECO:0000313" key="4">
    <source>
        <dbReference type="Proteomes" id="UP000182661"/>
    </source>
</evidence>
<keyword evidence="1" id="KW-0472">Membrane</keyword>
<keyword evidence="4" id="KW-1185">Reference proteome</keyword>
<dbReference type="OrthoDB" id="9791166at2"/>
<comment type="caution">
    <text evidence="3">The sequence shown here is derived from an EMBL/GenBank/DDBJ whole genome shotgun (WGS) entry which is preliminary data.</text>
</comment>